<dbReference type="SUPFAM" id="SSF103473">
    <property type="entry name" value="MFS general substrate transporter"/>
    <property type="match status" value="1"/>
</dbReference>
<comment type="subcellular location">
    <subcellularLocation>
        <location evidence="1">Membrane</location>
        <topology evidence="1">Multi-pass membrane protein</topology>
    </subcellularLocation>
</comment>
<evidence type="ECO:0000256" key="5">
    <source>
        <dbReference type="SAM" id="MobiDB-lite"/>
    </source>
</evidence>
<dbReference type="AlphaFoldDB" id="A0A1M2VFN1"/>
<keyword evidence="4 6" id="KW-0472">Membrane</keyword>
<feature type="transmembrane region" description="Helical" evidence="6">
    <location>
        <begin position="307"/>
        <end position="327"/>
    </location>
</feature>
<dbReference type="InterPro" id="IPR036259">
    <property type="entry name" value="MFS_trans_sf"/>
</dbReference>
<keyword evidence="9" id="KW-1185">Reference proteome</keyword>
<feature type="transmembrane region" description="Helical" evidence="6">
    <location>
        <begin position="139"/>
        <end position="157"/>
    </location>
</feature>
<evidence type="ECO:0000313" key="8">
    <source>
        <dbReference type="EMBL" id="OJT06353.1"/>
    </source>
</evidence>
<feature type="transmembrane region" description="Helical" evidence="6">
    <location>
        <begin position="405"/>
        <end position="426"/>
    </location>
</feature>
<feature type="transmembrane region" description="Helical" evidence="6">
    <location>
        <begin position="594"/>
        <end position="614"/>
    </location>
</feature>
<dbReference type="Proteomes" id="UP000184267">
    <property type="component" value="Unassembled WGS sequence"/>
</dbReference>
<dbReference type="Pfam" id="PF07690">
    <property type="entry name" value="MFS_1"/>
    <property type="match status" value="1"/>
</dbReference>
<evidence type="ECO:0000256" key="2">
    <source>
        <dbReference type="ARBA" id="ARBA00022692"/>
    </source>
</evidence>
<accession>A0A1M2VFN1</accession>
<dbReference type="PANTHER" id="PTHR23501:SF39">
    <property type="entry name" value="MULTIDRUG TRANSPORTER, PUTATIVE (AFU_ORTHOLOGUE AFUA_1G05010)-RELATED"/>
    <property type="match status" value="1"/>
</dbReference>
<sequence length="656" mass="70284">MILAYRYVRDRRRAAKAAREAEAQETPGAELHPLGAASSHTQRDADSQTVADAPATAALSTPHGISSSTRWKLMLMVALFIPVLFETLDYTVVATAQVHIASVFNRLDLQSYIGTVYLLTSTVFLPLFASLADVWGRHWALQLSLILFAIGSAISTGSHNMATMLAGRGVAGIGAAGMLSIFRIIMADSRSLDDNNWQQSLLFFLFTVGYCIGPVIGGALTTVSFRWIFAINLPCAALAIVLSFLILRGRTKGPQPRSSGLPGVEPQPETFTQKMLRIDWIGALLFMGAGILLLLALNWGSSAEWDSARVIVSFVVSGVLYLAWVAWELMLERNIDADSEATARRPALLRTEPMIPLELFRSVDLCIVQYAMFVNGMVMLVMFYFVAIFFAIVQGLSGTDAGTQLIFFAPGLGAGSLSSIFLLKVLRQPKWPIVCGGVIMCVGLGLVSYGIDLNNEKFVDGFMAMTGVGVGMSIGPLVVHVRFSQPDSRVAVVSGLTLFVRPPLSFALFTPTNPLTQFRCLGGTVGLAQCGAVLNAKVNNSILALVRSGTLDPTDAAALASGLGSGVSSLQDISTLPLVVQGAVKDAFRNGSRWAFLSLLPWTALGMIATLFLSNIRDTDREAREAQAGAAAAGKGPEVEKKQVKETTLEAGEPKL</sequence>
<feature type="transmembrane region" description="Helical" evidence="6">
    <location>
        <begin position="463"/>
        <end position="483"/>
    </location>
</feature>
<evidence type="ECO:0000256" key="6">
    <source>
        <dbReference type="SAM" id="Phobius"/>
    </source>
</evidence>
<reference evidence="8 9" key="1">
    <citation type="submission" date="2016-10" db="EMBL/GenBank/DDBJ databases">
        <title>Genome sequence of the basidiomycete white-rot fungus Trametes pubescens.</title>
        <authorList>
            <person name="Makela M.R."/>
            <person name="Granchi Z."/>
            <person name="Peng M."/>
            <person name="De Vries R.P."/>
            <person name="Grigoriev I."/>
            <person name="Riley R."/>
            <person name="Hilden K."/>
        </authorList>
    </citation>
    <scope>NUCLEOTIDE SEQUENCE [LARGE SCALE GENOMIC DNA]</scope>
    <source>
        <strain evidence="8 9">FBCC735</strain>
    </source>
</reference>
<dbReference type="EMBL" id="MNAD01001319">
    <property type="protein sequence ID" value="OJT06353.1"/>
    <property type="molecule type" value="Genomic_DNA"/>
</dbReference>
<organism evidence="8 9">
    <name type="scientific">Trametes pubescens</name>
    <name type="common">White-rot fungus</name>
    <dbReference type="NCBI Taxonomy" id="154538"/>
    <lineage>
        <taxon>Eukaryota</taxon>
        <taxon>Fungi</taxon>
        <taxon>Dikarya</taxon>
        <taxon>Basidiomycota</taxon>
        <taxon>Agaricomycotina</taxon>
        <taxon>Agaricomycetes</taxon>
        <taxon>Polyporales</taxon>
        <taxon>Polyporaceae</taxon>
        <taxon>Trametes</taxon>
    </lineage>
</organism>
<dbReference type="OMA" id="HGLAYFP"/>
<gene>
    <name evidence="8" type="ORF">TRAPUB_2815</name>
</gene>
<protein>
    <recommendedName>
        <fullName evidence="7">Major facilitator superfamily (MFS) profile domain-containing protein</fullName>
    </recommendedName>
</protein>
<comment type="caution">
    <text evidence="8">The sequence shown here is derived from an EMBL/GenBank/DDBJ whole genome shotgun (WGS) entry which is preliminary data.</text>
</comment>
<dbReference type="InterPro" id="IPR011701">
    <property type="entry name" value="MFS"/>
</dbReference>
<feature type="transmembrane region" description="Helical" evidence="6">
    <location>
        <begin position="201"/>
        <end position="221"/>
    </location>
</feature>
<evidence type="ECO:0000313" key="9">
    <source>
        <dbReference type="Proteomes" id="UP000184267"/>
    </source>
</evidence>
<feature type="compositionally biased region" description="Basic and acidic residues" evidence="5">
    <location>
        <begin position="637"/>
        <end position="656"/>
    </location>
</feature>
<feature type="transmembrane region" description="Helical" evidence="6">
    <location>
        <begin position="280"/>
        <end position="301"/>
    </location>
</feature>
<dbReference type="PROSITE" id="PS50850">
    <property type="entry name" value="MFS"/>
    <property type="match status" value="1"/>
</dbReference>
<evidence type="ECO:0000256" key="1">
    <source>
        <dbReference type="ARBA" id="ARBA00004141"/>
    </source>
</evidence>
<feature type="transmembrane region" description="Helical" evidence="6">
    <location>
        <begin position="370"/>
        <end position="393"/>
    </location>
</feature>
<feature type="transmembrane region" description="Helical" evidence="6">
    <location>
        <begin position="73"/>
        <end position="92"/>
    </location>
</feature>
<dbReference type="GO" id="GO:0022857">
    <property type="term" value="F:transmembrane transporter activity"/>
    <property type="evidence" value="ECO:0007669"/>
    <property type="project" value="InterPro"/>
</dbReference>
<dbReference type="InterPro" id="IPR020846">
    <property type="entry name" value="MFS_dom"/>
</dbReference>
<evidence type="ECO:0000259" key="7">
    <source>
        <dbReference type="PROSITE" id="PS50850"/>
    </source>
</evidence>
<feature type="domain" description="Major facilitator superfamily (MFS) profile" evidence="7">
    <location>
        <begin position="75"/>
        <end position="618"/>
    </location>
</feature>
<keyword evidence="2 6" id="KW-0812">Transmembrane</keyword>
<dbReference type="OrthoDB" id="6770063at2759"/>
<feature type="transmembrane region" description="Helical" evidence="6">
    <location>
        <begin position="433"/>
        <end position="451"/>
    </location>
</feature>
<evidence type="ECO:0000256" key="3">
    <source>
        <dbReference type="ARBA" id="ARBA00022989"/>
    </source>
</evidence>
<feature type="region of interest" description="Disordered" evidence="5">
    <location>
        <begin position="18"/>
        <end position="47"/>
    </location>
</feature>
<keyword evidence="3 6" id="KW-1133">Transmembrane helix</keyword>
<name>A0A1M2VFN1_TRAPU</name>
<feature type="transmembrane region" description="Helical" evidence="6">
    <location>
        <begin position="112"/>
        <end position="132"/>
    </location>
</feature>
<proteinExistence type="predicted"/>
<dbReference type="STRING" id="154538.A0A1M2VFN1"/>
<evidence type="ECO:0000256" key="4">
    <source>
        <dbReference type="ARBA" id="ARBA00023136"/>
    </source>
</evidence>
<dbReference type="PANTHER" id="PTHR23501">
    <property type="entry name" value="MAJOR FACILITATOR SUPERFAMILY"/>
    <property type="match status" value="1"/>
</dbReference>
<feature type="transmembrane region" description="Helical" evidence="6">
    <location>
        <begin position="227"/>
        <end position="247"/>
    </location>
</feature>
<feature type="region of interest" description="Disordered" evidence="5">
    <location>
        <begin position="624"/>
        <end position="656"/>
    </location>
</feature>
<dbReference type="Gene3D" id="1.20.1250.20">
    <property type="entry name" value="MFS general substrate transporter like domains"/>
    <property type="match status" value="1"/>
</dbReference>
<feature type="transmembrane region" description="Helical" evidence="6">
    <location>
        <begin position="490"/>
        <end position="509"/>
    </location>
</feature>
<feature type="transmembrane region" description="Helical" evidence="6">
    <location>
        <begin position="169"/>
        <end position="189"/>
    </location>
</feature>
<dbReference type="GO" id="GO:0005886">
    <property type="term" value="C:plasma membrane"/>
    <property type="evidence" value="ECO:0007669"/>
    <property type="project" value="TreeGrafter"/>
</dbReference>